<dbReference type="AlphaFoldDB" id="A0A1D1UK73"/>
<gene>
    <name evidence="2" type="primary">RvY_02353-1</name>
    <name evidence="2" type="synonym">RvY_02353.1</name>
    <name evidence="2" type="ORF">RvY_02353</name>
</gene>
<name>A0A1D1UK73_RAMVA</name>
<evidence type="ECO:0000256" key="1">
    <source>
        <dbReference type="SAM" id="MobiDB-lite"/>
    </source>
</evidence>
<proteinExistence type="predicted"/>
<reference evidence="2 3" key="1">
    <citation type="journal article" date="2016" name="Nat. Commun.">
        <title>Extremotolerant tardigrade genome and improved radiotolerance of human cultured cells by tardigrade-unique protein.</title>
        <authorList>
            <person name="Hashimoto T."/>
            <person name="Horikawa D.D."/>
            <person name="Saito Y."/>
            <person name="Kuwahara H."/>
            <person name="Kozuka-Hata H."/>
            <person name="Shin-I T."/>
            <person name="Minakuchi Y."/>
            <person name="Ohishi K."/>
            <person name="Motoyama A."/>
            <person name="Aizu T."/>
            <person name="Enomoto A."/>
            <person name="Kondo K."/>
            <person name="Tanaka S."/>
            <person name="Hara Y."/>
            <person name="Koshikawa S."/>
            <person name="Sagara H."/>
            <person name="Miura T."/>
            <person name="Yokobori S."/>
            <person name="Miyagawa K."/>
            <person name="Suzuki Y."/>
            <person name="Kubo T."/>
            <person name="Oyama M."/>
            <person name="Kohara Y."/>
            <person name="Fujiyama A."/>
            <person name="Arakawa K."/>
            <person name="Katayama T."/>
            <person name="Toyoda A."/>
            <person name="Kunieda T."/>
        </authorList>
    </citation>
    <scope>NUCLEOTIDE SEQUENCE [LARGE SCALE GENOMIC DNA]</scope>
    <source>
        <strain evidence="2 3">YOKOZUNA-1</strain>
    </source>
</reference>
<organism evidence="2 3">
    <name type="scientific">Ramazzottius varieornatus</name>
    <name type="common">Water bear</name>
    <name type="synonym">Tardigrade</name>
    <dbReference type="NCBI Taxonomy" id="947166"/>
    <lineage>
        <taxon>Eukaryota</taxon>
        <taxon>Metazoa</taxon>
        <taxon>Ecdysozoa</taxon>
        <taxon>Tardigrada</taxon>
        <taxon>Eutardigrada</taxon>
        <taxon>Parachela</taxon>
        <taxon>Hypsibioidea</taxon>
        <taxon>Ramazzottiidae</taxon>
        <taxon>Ramazzottius</taxon>
    </lineage>
</organism>
<dbReference type="Proteomes" id="UP000186922">
    <property type="component" value="Unassembled WGS sequence"/>
</dbReference>
<comment type="caution">
    <text evidence="2">The sequence shown here is derived from an EMBL/GenBank/DDBJ whole genome shotgun (WGS) entry which is preliminary data.</text>
</comment>
<feature type="region of interest" description="Disordered" evidence="1">
    <location>
        <begin position="69"/>
        <end position="90"/>
    </location>
</feature>
<keyword evidence="3" id="KW-1185">Reference proteome</keyword>
<feature type="compositionally biased region" description="Polar residues" evidence="1">
    <location>
        <begin position="81"/>
        <end position="90"/>
    </location>
</feature>
<dbReference type="EMBL" id="BDGG01000001">
    <property type="protein sequence ID" value="GAU89851.1"/>
    <property type="molecule type" value="Genomic_DNA"/>
</dbReference>
<protein>
    <submittedName>
        <fullName evidence="2">Uncharacterized protein</fullName>
    </submittedName>
</protein>
<sequence length="90" mass="10168">MDITDAVEPVVDGTVLTGANLADFIHWVTNPINHSYRPQQLESFMNLLARNFMPATMIPNKDRRSMYATLQQDKDLYGEKPSTSTAQNQP</sequence>
<evidence type="ECO:0000313" key="3">
    <source>
        <dbReference type="Proteomes" id="UP000186922"/>
    </source>
</evidence>
<evidence type="ECO:0000313" key="2">
    <source>
        <dbReference type="EMBL" id="GAU89851.1"/>
    </source>
</evidence>
<accession>A0A1D1UK73</accession>